<reference evidence="4" key="2">
    <citation type="submission" date="2023-03" db="EMBL/GenBank/DDBJ databases">
        <authorList>
            <person name="Inwood S.N."/>
            <person name="Skelly J.G."/>
            <person name="Guhlin J."/>
            <person name="Harrop T.W.R."/>
            <person name="Goldson S.G."/>
            <person name="Dearden P.K."/>
        </authorList>
    </citation>
    <scope>NUCLEOTIDE SEQUENCE</scope>
    <source>
        <strain evidence="4">Lincoln</strain>
        <tissue evidence="4">Whole body</tissue>
    </source>
</reference>
<dbReference type="Pfam" id="PF03723">
    <property type="entry name" value="Hemocyanin_C"/>
    <property type="match status" value="1"/>
</dbReference>
<feature type="domain" description="Hemocyanin middle" evidence="2">
    <location>
        <begin position="1"/>
        <end position="47"/>
    </location>
</feature>
<dbReference type="InterPro" id="IPR037020">
    <property type="entry name" value="Hemocyanin_C_sf"/>
</dbReference>
<dbReference type="SUPFAM" id="SSF48056">
    <property type="entry name" value="Di-copper centre-containing domain"/>
    <property type="match status" value="1"/>
</dbReference>
<dbReference type="InterPro" id="IPR014756">
    <property type="entry name" value="Ig_E-set"/>
</dbReference>
<evidence type="ECO:0000313" key="5">
    <source>
        <dbReference type="Proteomes" id="UP001168972"/>
    </source>
</evidence>
<dbReference type="EMBL" id="JAQQBR010002058">
    <property type="protein sequence ID" value="KAK0158033.1"/>
    <property type="molecule type" value="Genomic_DNA"/>
</dbReference>
<dbReference type="PANTHER" id="PTHR11511:SF5">
    <property type="entry name" value="FAT-BODY PROTEIN 1-RELATED"/>
    <property type="match status" value="1"/>
</dbReference>
<keyword evidence="5" id="KW-1185">Reference proteome</keyword>
<dbReference type="InterPro" id="IPR000896">
    <property type="entry name" value="Hemocyanin/hexamerin_mid_dom"/>
</dbReference>
<evidence type="ECO:0000313" key="4">
    <source>
        <dbReference type="EMBL" id="KAK0158033.1"/>
    </source>
</evidence>
<keyword evidence="1" id="KW-0758">Storage protein</keyword>
<dbReference type="SUPFAM" id="SSF81296">
    <property type="entry name" value="E set domains"/>
    <property type="match status" value="1"/>
</dbReference>
<accession>A0AA39C542</accession>
<dbReference type="InterPro" id="IPR013788">
    <property type="entry name" value="Hemocyanin/hexamerin"/>
</dbReference>
<sequence>MVYKNGLPFPHRPHRSKIPHYKHKYLHAVQAVERRISDAIDSGYVIDDFYNSYEIIARKILGYNPQPKIPYRIVPSAMESYSSCLRDPAFYRLCERISYFYYQYKSHLNPYHKDEVIYPGLKFESVDVDRLVTYFDDFDATISNGLAVTSQKEAETLLLKVRQFRLNHKPFTVNFTLNSDIVQKVAIQMFLGPKYDAQHNLLDFTDSYKYFYEIDYWITVVDAGSNKLERNSHDFFFVRPDDEPSEIFYKRIEEALEGTEKLTYKPNIYGFPDRLLLPKGHLGGSPYQLFVFVSPRKNPILWLSQPFRNYEVDYHAMGYPLDRPIYRPHFDGPNIFFKDVNIFFESDVHPNSTS</sequence>
<dbReference type="Pfam" id="PF00372">
    <property type="entry name" value="Hemocyanin_M"/>
    <property type="match status" value="2"/>
</dbReference>
<evidence type="ECO:0000256" key="1">
    <source>
        <dbReference type="ARBA" id="ARBA00022761"/>
    </source>
</evidence>
<dbReference type="Gene3D" id="1.10.1280.10">
    <property type="entry name" value="Di-copper center containing domain from catechol oxidase"/>
    <property type="match status" value="2"/>
</dbReference>
<feature type="domain" description="Hemocyanin C-terminal" evidence="3">
    <location>
        <begin position="110"/>
        <end position="344"/>
    </location>
</feature>
<comment type="caution">
    <text evidence="4">The sequence shown here is derived from an EMBL/GenBank/DDBJ whole genome shotgun (WGS) entry which is preliminary data.</text>
</comment>
<dbReference type="InterPro" id="IPR005203">
    <property type="entry name" value="Hemocyanin_C"/>
</dbReference>
<name>A0AA39C542_MICHY</name>
<dbReference type="PANTHER" id="PTHR11511">
    <property type="entry name" value="LARVAL STORAGE PROTEIN/PHENOLOXIDASE"/>
    <property type="match status" value="1"/>
</dbReference>
<organism evidence="4 5">
    <name type="scientific">Microctonus hyperodae</name>
    <name type="common">Parasitoid wasp</name>
    <dbReference type="NCBI Taxonomy" id="165561"/>
    <lineage>
        <taxon>Eukaryota</taxon>
        <taxon>Metazoa</taxon>
        <taxon>Ecdysozoa</taxon>
        <taxon>Arthropoda</taxon>
        <taxon>Hexapoda</taxon>
        <taxon>Insecta</taxon>
        <taxon>Pterygota</taxon>
        <taxon>Neoptera</taxon>
        <taxon>Endopterygota</taxon>
        <taxon>Hymenoptera</taxon>
        <taxon>Apocrita</taxon>
        <taxon>Ichneumonoidea</taxon>
        <taxon>Braconidae</taxon>
        <taxon>Euphorinae</taxon>
        <taxon>Microctonus</taxon>
    </lineage>
</organism>
<evidence type="ECO:0000259" key="3">
    <source>
        <dbReference type="Pfam" id="PF03723"/>
    </source>
</evidence>
<dbReference type="Gene3D" id="2.60.40.1520">
    <property type="entry name" value="Hemocyanin, C-terminal domain"/>
    <property type="match status" value="1"/>
</dbReference>
<dbReference type="AlphaFoldDB" id="A0AA39C542"/>
<dbReference type="InterPro" id="IPR008922">
    <property type="entry name" value="Di-copper_centre_dom_sf"/>
</dbReference>
<dbReference type="GO" id="GO:0045735">
    <property type="term" value="F:nutrient reservoir activity"/>
    <property type="evidence" value="ECO:0007669"/>
    <property type="project" value="UniProtKB-KW"/>
</dbReference>
<dbReference type="Proteomes" id="UP001168972">
    <property type="component" value="Unassembled WGS sequence"/>
</dbReference>
<protein>
    <submittedName>
        <fullName evidence="4">Uncharacterized protein</fullName>
    </submittedName>
</protein>
<proteinExistence type="predicted"/>
<reference evidence="4" key="1">
    <citation type="journal article" date="2023" name="bioRxiv">
        <title>Scaffold-level genome assemblies of two parasitoid biocontrol wasps reveal the parthenogenesis mechanism and an associated novel virus.</title>
        <authorList>
            <person name="Inwood S."/>
            <person name="Skelly J."/>
            <person name="Guhlin J."/>
            <person name="Harrop T."/>
            <person name="Goldson S."/>
            <person name="Dearden P."/>
        </authorList>
    </citation>
    <scope>NUCLEOTIDE SEQUENCE</scope>
    <source>
        <strain evidence="4">Lincoln</strain>
        <tissue evidence="4">Whole body</tissue>
    </source>
</reference>
<feature type="domain" description="Hemocyanin middle" evidence="2">
    <location>
        <begin position="48"/>
        <end position="101"/>
    </location>
</feature>
<gene>
    <name evidence="4" type="ORF">PV327_011244</name>
</gene>
<evidence type="ECO:0000259" key="2">
    <source>
        <dbReference type="Pfam" id="PF00372"/>
    </source>
</evidence>
<dbReference type="GO" id="GO:0005615">
    <property type="term" value="C:extracellular space"/>
    <property type="evidence" value="ECO:0007669"/>
    <property type="project" value="UniProtKB-ARBA"/>
</dbReference>